<dbReference type="Gene3D" id="2.30.30.180">
    <property type="entry name" value="Ribosome maturation factor RimP, C-terminal domain"/>
    <property type="match status" value="1"/>
</dbReference>
<dbReference type="AlphaFoldDB" id="A0A0C2HJE6"/>
<dbReference type="GO" id="GO:0000028">
    <property type="term" value="P:ribosomal small subunit assembly"/>
    <property type="evidence" value="ECO:0007669"/>
    <property type="project" value="TreeGrafter"/>
</dbReference>
<evidence type="ECO:0000259" key="5">
    <source>
        <dbReference type="Pfam" id="PF17384"/>
    </source>
</evidence>
<organism evidence="6 7">
    <name type="scientific">Geoalkalibacter ferrihydriticus DSM 17813</name>
    <dbReference type="NCBI Taxonomy" id="1121915"/>
    <lineage>
        <taxon>Bacteria</taxon>
        <taxon>Pseudomonadati</taxon>
        <taxon>Thermodesulfobacteriota</taxon>
        <taxon>Desulfuromonadia</taxon>
        <taxon>Desulfuromonadales</taxon>
        <taxon>Geoalkalibacteraceae</taxon>
        <taxon>Geoalkalibacter</taxon>
    </lineage>
</organism>
<dbReference type="HAMAP" id="MF_01077">
    <property type="entry name" value="RimP"/>
    <property type="match status" value="1"/>
</dbReference>
<accession>A0A0C2HJE6</accession>
<dbReference type="SUPFAM" id="SSF74942">
    <property type="entry name" value="YhbC-like, C-terminal domain"/>
    <property type="match status" value="1"/>
</dbReference>
<evidence type="ECO:0000256" key="3">
    <source>
        <dbReference type="HAMAP-Rule" id="MF_01077"/>
    </source>
</evidence>
<keyword evidence="7" id="KW-1185">Reference proteome</keyword>
<dbReference type="Pfam" id="PF02576">
    <property type="entry name" value="RimP_N"/>
    <property type="match status" value="1"/>
</dbReference>
<proteinExistence type="inferred from homology"/>
<evidence type="ECO:0000313" key="6">
    <source>
        <dbReference type="EMBL" id="KIH77161.1"/>
    </source>
</evidence>
<dbReference type="Proteomes" id="UP000035068">
    <property type="component" value="Unassembled WGS sequence"/>
</dbReference>
<evidence type="ECO:0000259" key="4">
    <source>
        <dbReference type="Pfam" id="PF02576"/>
    </source>
</evidence>
<dbReference type="InterPro" id="IPR028989">
    <property type="entry name" value="RimP_N"/>
</dbReference>
<comment type="similarity">
    <text evidence="3">Belongs to the RimP family.</text>
</comment>
<evidence type="ECO:0000313" key="7">
    <source>
        <dbReference type="Proteomes" id="UP000035068"/>
    </source>
</evidence>
<dbReference type="GO" id="GO:0006412">
    <property type="term" value="P:translation"/>
    <property type="evidence" value="ECO:0007669"/>
    <property type="project" value="TreeGrafter"/>
</dbReference>
<protein>
    <recommendedName>
        <fullName evidence="3">Ribosome maturation factor RimP</fullName>
    </recommendedName>
</protein>
<dbReference type="PANTHER" id="PTHR33867:SF1">
    <property type="entry name" value="RIBOSOME MATURATION FACTOR RIMP"/>
    <property type="match status" value="1"/>
</dbReference>
<dbReference type="Pfam" id="PF17384">
    <property type="entry name" value="DUF150_C"/>
    <property type="match status" value="1"/>
</dbReference>
<gene>
    <name evidence="3" type="primary">rimP</name>
    <name evidence="6" type="ORF">GFER_06710</name>
</gene>
<dbReference type="SUPFAM" id="SSF75420">
    <property type="entry name" value="YhbC-like, N-terminal domain"/>
    <property type="match status" value="1"/>
</dbReference>
<keyword evidence="2 3" id="KW-0690">Ribosome biogenesis</keyword>
<dbReference type="RefSeq" id="WP_040098565.1">
    <property type="nucleotide sequence ID" value="NZ_JWJD01000002.1"/>
</dbReference>
<evidence type="ECO:0000256" key="1">
    <source>
        <dbReference type="ARBA" id="ARBA00022490"/>
    </source>
</evidence>
<dbReference type="CDD" id="cd01734">
    <property type="entry name" value="YlxS_C"/>
    <property type="match status" value="1"/>
</dbReference>
<dbReference type="GO" id="GO:0005829">
    <property type="term" value="C:cytosol"/>
    <property type="evidence" value="ECO:0007669"/>
    <property type="project" value="TreeGrafter"/>
</dbReference>
<feature type="domain" description="Ribosome maturation factor RimP N-terminal" evidence="4">
    <location>
        <begin position="15"/>
        <end position="85"/>
    </location>
</feature>
<keyword evidence="1 3" id="KW-0963">Cytoplasm</keyword>
<name>A0A0C2HJE6_9BACT</name>
<reference evidence="6 7" key="1">
    <citation type="submission" date="2014-12" db="EMBL/GenBank/DDBJ databases">
        <title>Genomes of Geoalkalibacter ferrihydriticus and Geoalkalibacter subterraneus, two haloalkaliphilic metal-reducing members of the Geobacteraceae.</title>
        <authorList>
            <person name="Badalamenti J.P."/>
            <person name="Torres C.I."/>
            <person name="Krajmalnik-Brown R."/>
            <person name="Bond D.R."/>
        </authorList>
    </citation>
    <scope>NUCLEOTIDE SEQUENCE [LARGE SCALE GENOMIC DNA]</scope>
    <source>
        <strain evidence="6 7">DSM 17813</strain>
    </source>
</reference>
<sequence>MNDASVVDQVRELSRPILQDLGFELVDLEFKREGQGWVLRFFIDKPGGLLLDDCASFSREISLALDVDDFIHRAYHLEVSSPGLDRPLKGAEDFERFRGERVKVKTFEKMDPDGRNHLRKTFSGELLGLEQGCVRLRQLDKKGGVVEIPLDAVAKAHLDPEFDF</sequence>
<dbReference type="PANTHER" id="PTHR33867">
    <property type="entry name" value="RIBOSOME MATURATION FACTOR RIMP"/>
    <property type="match status" value="1"/>
</dbReference>
<dbReference type="InterPro" id="IPR028998">
    <property type="entry name" value="RimP_C"/>
</dbReference>
<feature type="domain" description="Ribosome maturation factor RimP C-terminal" evidence="5">
    <location>
        <begin position="88"/>
        <end position="162"/>
    </location>
</feature>
<dbReference type="Gene3D" id="3.30.300.70">
    <property type="entry name" value="RimP-like superfamily, N-terminal"/>
    <property type="match status" value="1"/>
</dbReference>
<comment type="subcellular location">
    <subcellularLocation>
        <location evidence="3">Cytoplasm</location>
    </subcellularLocation>
</comment>
<comment type="function">
    <text evidence="3">Required for maturation of 30S ribosomal subunits.</text>
</comment>
<dbReference type="InterPro" id="IPR035956">
    <property type="entry name" value="RimP_N_sf"/>
</dbReference>
<evidence type="ECO:0000256" key="2">
    <source>
        <dbReference type="ARBA" id="ARBA00022517"/>
    </source>
</evidence>
<dbReference type="EMBL" id="JWJD01000002">
    <property type="protein sequence ID" value="KIH77161.1"/>
    <property type="molecule type" value="Genomic_DNA"/>
</dbReference>
<comment type="caution">
    <text evidence="6">The sequence shown here is derived from an EMBL/GenBank/DDBJ whole genome shotgun (WGS) entry which is preliminary data.</text>
</comment>
<dbReference type="FunFam" id="3.30.300.70:FF:000001">
    <property type="entry name" value="Ribosome maturation factor RimP"/>
    <property type="match status" value="1"/>
</dbReference>
<dbReference type="InterPro" id="IPR003728">
    <property type="entry name" value="Ribosome_maturation_RimP"/>
</dbReference>
<dbReference type="InterPro" id="IPR036847">
    <property type="entry name" value="RimP_C_sf"/>
</dbReference>